<keyword evidence="11" id="KW-1185">Reference proteome</keyword>
<dbReference type="PROSITE" id="PS52016">
    <property type="entry name" value="TONB_DEPENDENT_REC_3"/>
    <property type="match status" value="1"/>
</dbReference>
<dbReference type="Pfam" id="PF07715">
    <property type="entry name" value="Plug"/>
    <property type="match status" value="1"/>
</dbReference>
<keyword evidence="3 7" id="KW-1134">Transmembrane beta strand</keyword>
<keyword evidence="2 7" id="KW-0813">Transport</keyword>
<protein>
    <submittedName>
        <fullName evidence="10">TonB-linked outer membrane protein, SusC/RagA family</fullName>
    </submittedName>
</protein>
<evidence type="ECO:0000256" key="2">
    <source>
        <dbReference type="ARBA" id="ARBA00022448"/>
    </source>
</evidence>
<dbReference type="InterPro" id="IPR023996">
    <property type="entry name" value="TonB-dep_OMP_SusC/RagA"/>
</dbReference>
<evidence type="ECO:0000313" key="11">
    <source>
        <dbReference type="Proteomes" id="UP000185003"/>
    </source>
</evidence>
<keyword evidence="4 7" id="KW-0812">Transmembrane</keyword>
<dbReference type="SUPFAM" id="SSF49464">
    <property type="entry name" value="Carboxypeptidase regulatory domain-like"/>
    <property type="match status" value="1"/>
</dbReference>
<comment type="subcellular location">
    <subcellularLocation>
        <location evidence="1 7">Cell outer membrane</location>
        <topology evidence="1 7">Multi-pass membrane protein</topology>
    </subcellularLocation>
</comment>
<dbReference type="InterPro" id="IPR039426">
    <property type="entry name" value="TonB-dep_rcpt-like"/>
</dbReference>
<dbReference type="SUPFAM" id="SSF56935">
    <property type="entry name" value="Porins"/>
    <property type="match status" value="1"/>
</dbReference>
<evidence type="ECO:0000256" key="1">
    <source>
        <dbReference type="ARBA" id="ARBA00004571"/>
    </source>
</evidence>
<proteinExistence type="inferred from homology"/>
<dbReference type="Gene3D" id="2.170.130.10">
    <property type="entry name" value="TonB-dependent receptor, plug domain"/>
    <property type="match status" value="1"/>
</dbReference>
<dbReference type="GO" id="GO:0009279">
    <property type="term" value="C:cell outer membrane"/>
    <property type="evidence" value="ECO:0007669"/>
    <property type="project" value="UniProtKB-SubCell"/>
</dbReference>
<accession>A0A1N6J267</accession>
<dbReference type="NCBIfam" id="TIGR04056">
    <property type="entry name" value="OMP_RagA_SusC"/>
    <property type="match status" value="1"/>
</dbReference>
<dbReference type="InterPro" id="IPR012910">
    <property type="entry name" value="Plug_dom"/>
</dbReference>
<feature type="domain" description="TonB-dependent receptor plug" evidence="9">
    <location>
        <begin position="230"/>
        <end position="335"/>
    </location>
</feature>
<keyword evidence="5 7" id="KW-0472">Membrane</keyword>
<dbReference type="NCBIfam" id="TIGR04057">
    <property type="entry name" value="SusC_RagA_signa"/>
    <property type="match status" value="1"/>
</dbReference>
<dbReference type="Gene3D" id="2.60.40.1120">
    <property type="entry name" value="Carboxypeptidase-like, regulatory domain"/>
    <property type="match status" value="1"/>
</dbReference>
<dbReference type="InterPro" id="IPR023997">
    <property type="entry name" value="TonB-dep_OMP_SusC/RagA_CS"/>
</dbReference>
<dbReference type="InterPro" id="IPR037066">
    <property type="entry name" value="Plug_dom_sf"/>
</dbReference>
<sequence length="1201" mass="132660">MQKSAIRPGWAMTGKCRSAGPRALTKILLVMRLTAFLLTVVFLSAHAKGSGQSVTLSGKDVSLKNIFSTIKKQTGYVVFYNRDLLEDTRPVSLTVKDLPLEGFLKIVLQDQPLNFRIDGKDIILSRKPVLWKPSGIVLIDVRGRVTDDKGTPLPGATVRVKNTSNTVTTGQDGTFEVKGLRGKAVLIISFIGYKTKEVYTEEGSVLNIQLELASEALQQVMITGYQTISKERATGSFTTVGKEMLSKRPVSNISTALQGLVAGMQAKENEDGSMSFLIRGNTTLYADRRPLIVVDGFPIASSDFSDINPNDVESVTVLKDAAAASIWGARAANGVIVIVTKKARTGGKLQVNASAFTRISKMVNLDQVLTQANSADQVAYERKAFDNSWFFIPYAGGFTDVTNSLTLAQELLFANKNGQISTADMNAGLDRLSKTSNRSQIRDQLMQRAILNQYNVSLQAGTDRTKTYASVMYESEKGAYKGNSSNRFNINLNNDFKLTNFLNFNIGANLQYRKRETSGATISEIQDLSPYEMLLNADGSYGTNLKTYNREQLALIPFNKFPYSDWSYNLLREVNSRKLNSEALNARIQAGLNVRLLKGLTFDAKFQYERGKTDYADFYSENSFYARSLINTLTEYNNNTKTVGRSFIPKGGILKPRTFTDASGRQFDLSNTNLESYLLRNQLSFDRTLAGKHGISVIAGMELSQTTNTTQANPYIYGYFSDKLQATVPPYGYGSSLDLLTNFIGSTATVPGGNTVLGWERNKFVSFYGNASYTYNHKYTLSGSVRSDASNFITDDPALRWSPLWSVGAKWNAKEEDFMKDADLFDRLELRLTYGKNGNVERSTSTKALLNVGSSLNANTGTITATIADNGNPGLRWEKTTSTNLGIDFAMLKNKLFGSIDIYNKKGEGIIGNIALPAASGTTIQKFNNAGITNKGIELTLGVNLDIPNTPVRYTTSFNYAYNHNRINSLYSPSLYVYQLIAGEFVEGRPVNALYSFTYKGMKDGIAQVQGPKGTLQSFNDVALYNRGLGLPFLNYEGTTTPPHTLGWVNTIQAYNFTLTAIFVGKLGGVYRNPGFNYSATIGSGKVFVNKYVNDVLAGNPDIPGFANPNETKLYLWDRYAPALSSLVESSSYIECKELTLDYNLPRKLTRTMHIDNLKIFAQSRDLGLIWQANSKGYNPDWLPGTNRPVQTYTFGVNLQF</sequence>
<dbReference type="Gene3D" id="2.40.170.20">
    <property type="entry name" value="TonB-dependent receptor, beta-barrel domain"/>
    <property type="match status" value="1"/>
</dbReference>
<dbReference type="STRING" id="536979.SAMN04488055_3568"/>
<dbReference type="InterPro" id="IPR008969">
    <property type="entry name" value="CarboxyPept-like_regulatory"/>
</dbReference>
<evidence type="ECO:0000256" key="6">
    <source>
        <dbReference type="ARBA" id="ARBA00023237"/>
    </source>
</evidence>
<evidence type="ECO:0000256" key="3">
    <source>
        <dbReference type="ARBA" id="ARBA00022452"/>
    </source>
</evidence>
<comment type="similarity">
    <text evidence="7">Belongs to the TonB-dependent receptor family.</text>
</comment>
<dbReference type="AlphaFoldDB" id="A0A1N6J267"/>
<dbReference type="InterPro" id="IPR011662">
    <property type="entry name" value="Secretin/TonB_short_N"/>
</dbReference>
<dbReference type="Pfam" id="PF07660">
    <property type="entry name" value="STN"/>
    <property type="match status" value="1"/>
</dbReference>
<dbReference type="Pfam" id="PF13715">
    <property type="entry name" value="CarbopepD_reg_2"/>
    <property type="match status" value="1"/>
</dbReference>
<feature type="domain" description="Secretin/TonB short N-terminal" evidence="8">
    <location>
        <begin position="76"/>
        <end position="127"/>
    </location>
</feature>
<gene>
    <name evidence="10" type="ORF">SAMN04488055_3568</name>
</gene>
<evidence type="ECO:0000313" key="10">
    <source>
        <dbReference type="EMBL" id="SIO38424.1"/>
    </source>
</evidence>
<reference evidence="10 11" key="1">
    <citation type="submission" date="2016-11" db="EMBL/GenBank/DDBJ databases">
        <authorList>
            <person name="Jaros S."/>
            <person name="Januszkiewicz K."/>
            <person name="Wedrychowicz H."/>
        </authorList>
    </citation>
    <scope>NUCLEOTIDE SEQUENCE [LARGE SCALE GENOMIC DNA]</scope>
    <source>
        <strain evidence="10 11">DSM 24787</strain>
    </source>
</reference>
<name>A0A1N6J267_9BACT</name>
<evidence type="ECO:0000256" key="4">
    <source>
        <dbReference type="ARBA" id="ARBA00022692"/>
    </source>
</evidence>
<evidence type="ECO:0000256" key="5">
    <source>
        <dbReference type="ARBA" id="ARBA00023136"/>
    </source>
</evidence>
<dbReference type="EMBL" id="FSRA01000002">
    <property type="protein sequence ID" value="SIO38424.1"/>
    <property type="molecule type" value="Genomic_DNA"/>
</dbReference>
<organism evidence="10 11">
    <name type="scientific">Chitinophaga niabensis</name>
    <dbReference type="NCBI Taxonomy" id="536979"/>
    <lineage>
        <taxon>Bacteria</taxon>
        <taxon>Pseudomonadati</taxon>
        <taxon>Bacteroidota</taxon>
        <taxon>Chitinophagia</taxon>
        <taxon>Chitinophagales</taxon>
        <taxon>Chitinophagaceae</taxon>
        <taxon>Chitinophaga</taxon>
    </lineage>
</organism>
<evidence type="ECO:0000259" key="9">
    <source>
        <dbReference type="Pfam" id="PF07715"/>
    </source>
</evidence>
<evidence type="ECO:0000256" key="7">
    <source>
        <dbReference type="PROSITE-ProRule" id="PRU01360"/>
    </source>
</evidence>
<keyword evidence="6 7" id="KW-0998">Cell outer membrane</keyword>
<dbReference type="InterPro" id="IPR036942">
    <property type="entry name" value="Beta-barrel_TonB_sf"/>
</dbReference>
<dbReference type="Proteomes" id="UP000185003">
    <property type="component" value="Unassembled WGS sequence"/>
</dbReference>
<evidence type="ECO:0000259" key="8">
    <source>
        <dbReference type="Pfam" id="PF07660"/>
    </source>
</evidence>